<organism evidence="1 2">
    <name type="scientific">Aspergillus wentii DTO 134E9</name>
    <dbReference type="NCBI Taxonomy" id="1073089"/>
    <lineage>
        <taxon>Eukaryota</taxon>
        <taxon>Fungi</taxon>
        <taxon>Dikarya</taxon>
        <taxon>Ascomycota</taxon>
        <taxon>Pezizomycotina</taxon>
        <taxon>Eurotiomycetes</taxon>
        <taxon>Eurotiomycetidae</taxon>
        <taxon>Eurotiales</taxon>
        <taxon>Aspergillaceae</taxon>
        <taxon>Aspergillus</taxon>
        <taxon>Aspergillus subgen. Cremei</taxon>
    </lineage>
</organism>
<dbReference type="EMBL" id="KV878216">
    <property type="protein sequence ID" value="OJJ31105.1"/>
    <property type="molecule type" value="Genomic_DNA"/>
</dbReference>
<dbReference type="Proteomes" id="UP000184383">
    <property type="component" value="Unassembled WGS sequence"/>
</dbReference>
<dbReference type="PANTHER" id="PTHR17985">
    <property type="entry name" value="SER/THR-RICH PROTEIN T10 IN DGCR REGION"/>
    <property type="match status" value="1"/>
</dbReference>
<reference evidence="2" key="1">
    <citation type="journal article" date="2017" name="Genome Biol.">
        <title>Comparative genomics reveals high biological diversity and specific adaptations in the industrially and medically important fungal genus Aspergillus.</title>
        <authorList>
            <person name="de Vries R.P."/>
            <person name="Riley R."/>
            <person name="Wiebenga A."/>
            <person name="Aguilar-Osorio G."/>
            <person name="Amillis S."/>
            <person name="Uchima C.A."/>
            <person name="Anderluh G."/>
            <person name="Asadollahi M."/>
            <person name="Askin M."/>
            <person name="Barry K."/>
            <person name="Battaglia E."/>
            <person name="Bayram O."/>
            <person name="Benocci T."/>
            <person name="Braus-Stromeyer S.A."/>
            <person name="Caldana C."/>
            <person name="Canovas D."/>
            <person name="Cerqueira G.C."/>
            <person name="Chen F."/>
            <person name="Chen W."/>
            <person name="Choi C."/>
            <person name="Clum A."/>
            <person name="Dos Santos R.A."/>
            <person name="Damasio A.R."/>
            <person name="Diallinas G."/>
            <person name="Emri T."/>
            <person name="Fekete E."/>
            <person name="Flipphi M."/>
            <person name="Freyberg S."/>
            <person name="Gallo A."/>
            <person name="Gournas C."/>
            <person name="Habgood R."/>
            <person name="Hainaut M."/>
            <person name="Harispe M.L."/>
            <person name="Henrissat B."/>
            <person name="Hilden K.S."/>
            <person name="Hope R."/>
            <person name="Hossain A."/>
            <person name="Karabika E."/>
            <person name="Karaffa L."/>
            <person name="Karanyi Z."/>
            <person name="Krasevec N."/>
            <person name="Kuo A."/>
            <person name="Kusch H."/>
            <person name="LaButti K."/>
            <person name="Lagendijk E.L."/>
            <person name="Lapidus A."/>
            <person name="Levasseur A."/>
            <person name="Lindquist E."/>
            <person name="Lipzen A."/>
            <person name="Logrieco A.F."/>
            <person name="MacCabe A."/>
            <person name="Maekelae M.R."/>
            <person name="Malavazi I."/>
            <person name="Melin P."/>
            <person name="Meyer V."/>
            <person name="Mielnichuk N."/>
            <person name="Miskei M."/>
            <person name="Molnar A.P."/>
            <person name="Mule G."/>
            <person name="Ngan C.Y."/>
            <person name="Orejas M."/>
            <person name="Orosz E."/>
            <person name="Ouedraogo J.P."/>
            <person name="Overkamp K.M."/>
            <person name="Park H.-S."/>
            <person name="Perrone G."/>
            <person name="Piumi F."/>
            <person name="Punt P.J."/>
            <person name="Ram A.F."/>
            <person name="Ramon A."/>
            <person name="Rauscher S."/>
            <person name="Record E."/>
            <person name="Riano-Pachon D.M."/>
            <person name="Robert V."/>
            <person name="Roehrig J."/>
            <person name="Ruller R."/>
            <person name="Salamov A."/>
            <person name="Salih N.S."/>
            <person name="Samson R.A."/>
            <person name="Sandor E."/>
            <person name="Sanguinetti M."/>
            <person name="Schuetze T."/>
            <person name="Sepcic K."/>
            <person name="Shelest E."/>
            <person name="Sherlock G."/>
            <person name="Sophianopoulou V."/>
            <person name="Squina F.M."/>
            <person name="Sun H."/>
            <person name="Susca A."/>
            <person name="Todd R.B."/>
            <person name="Tsang A."/>
            <person name="Unkles S.E."/>
            <person name="van de Wiele N."/>
            <person name="van Rossen-Uffink D."/>
            <person name="Oliveira J.V."/>
            <person name="Vesth T.C."/>
            <person name="Visser J."/>
            <person name="Yu J.-H."/>
            <person name="Zhou M."/>
            <person name="Andersen M.R."/>
            <person name="Archer D.B."/>
            <person name="Baker S.E."/>
            <person name="Benoit I."/>
            <person name="Brakhage A.A."/>
            <person name="Braus G.H."/>
            <person name="Fischer R."/>
            <person name="Frisvad J.C."/>
            <person name="Goldman G.H."/>
            <person name="Houbraken J."/>
            <person name="Oakley B."/>
            <person name="Pocsi I."/>
            <person name="Scazzocchio C."/>
            <person name="Seiboth B."/>
            <person name="vanKuyk P.A."/>
            <person name="Wortman J."/>
            <person name="Dyer P.S."/>
            <person name="Grigoriev I.V."/>
        </authorList>
    </citation>
    <scope>NUCLEOTIDE SEQUENCE [LARGE SCALE GENOMIC DNA]</scope>
    <source>
        <strain evidence="2">DTO 134E9</strain>
    </source>
</reference>
<name>A0A1L9R854_ASPWE</name>
<dbReference type="GO" id="GO:0007030">
    <property type="term" value="P:Golgi organization"/>
    <property type="evidence" value="ECO:0007669"/>
    <property type="project" value="TreeGrafter"/>
</dbReference>
<dbReference type="PANTHER" id="PTHR17985:SF8">
    <property type="entry name" value="TRANSPORT AND GOLGI ORGANIZATION PROTEIN 2 HOMOLOG"/>
    <property type="match status" value="1"/>
</dbReference>
<dbReference type="Pfam" id="PF05742">
    <property type="entry name" value="TANGO2"/>
    <property type="match status" value="1"/>
</dbReference>
<dbReference type="InterPro" id="IPR008551">
    <property type="entry name" value="TANGO2"/>
</dbReference>
<dbReference type="AlphaFoldDB" id="A0A1L9R854"/>
<dbReference type="GO" id="GO:0009306">
    <property type="term" value="P:protein secretion"/>
    <property type="evidence" value="ECO:0007669"/>
    <property type="project" value="TreeGrafter"/>
</dbReference>
<keyword evidence="2" id="KW-1185">Reference proteome</keyword>
<evidence type="ECO:0000313" key="2">
    <source>
        <dbReference type="Proteomes" id="UP000184383"/>
    </source>
</evidence>
<gene>
    <name evidence="1" type="ORF">ASPWEDRAFT_119639</name>
</gene>
<dbReference type="GeneID" id="63744773"/>
<protein>
    <submittedName>
        <fullName evidence="1">Uncharacterized protein</fullName>
    </submittedName>
</protein>
<dbReference type="OrthoDB" id="191601at2759"/>
<sequence length="322" mass="35673">MCIALISTAHPSYPLIIIDNRDEYLRRPTSSVDWWEAPNSHVLGSRDLARATQGTWMGVTKDGKVAVLTNYRETASDQAQGVQSRGTIVNSWLTLAPDHKRTTRDFAHDMIENSMIQKVGGFSLVCGHVNEPLAIISNRSKDIDHISWVATEKNQTLGLSNTCFDDRSWPKIINGEKLTKEAIDAHVLAGEDEDGLINRLLEVLNTDTLPRLPEDAPTESYIHLFRNSIFIPVIGSQDETKKTADEVEAACLEDKVTDGTSKLTPGIDPSYTQGAYGTQKQTVILVSEGGRVRYFERTLYDNDVNAIPIGKGDRSIEFTVGQ</sequence>
<dbReference type="GO" id="GO:0005794">
    <property type="term" value="C:Golgi apparatus"/>
    <property type="evidence" value="ECO:0007669"/>
    <property type="project" value="TreeGrafter"/>
</dbReference>
<dbReference type="RefSeq" id="XP_040684782.1">
    <property type="nucleotide sequence ID" value="XM_040828925.1"/>
</dbReference>
<proteinExistence type="predicted"/>
<accession>A0A1L9R854</accession>
<dbReference type="VEuPathDB" id="FungiDB:ASPWEDRAFT_119639"/>
<evidence type="ECO:0000313" key="1">
    <source>
        <dbReference type="EMBL" id="OJJ31105.1"/>
    </source>
</evidence>